<evidence type="ECO:0000256" key="1">
    <source>
        <dbReference type="SAM" id="Phobius"/>
    </source>
</evidence>
<dbReference type="InterPro" id="IPR007433">
    <property type="entry name" value="DUF481"/>
</dbReference>
<proteinExistence type="predicted"/>
<keyword evidence="3" id="KW-1185">Reference proteome</keyword>
<name>A0ABW3GNL1_9FLAO</name>
<accession>A0ABW3GNL1</accession>
<keyword evidence="1" id="KW-0812">Transmembrane</keyword>
<feature type="transmembrane region" description="Helical" evidence="1">
    <location>
        <begin position="7"/>
        <end position="24"/>
    </location>
</feature>
<organism evidence="2 3">
    <name type="scientific">Psychroflexus salinarum</name>
    <dbReference type="NCBI Taxonomy" id="546024"/>
    <lineage>
        <taxon>Bacteria</taxon>
        <taxon>Pseudomonadati</taxon>
        <taxon>Bacteroidota</taxon>
        <taxon>Flavobacteriia</taxon>
        <taxon>Flavobacteriales</taxon>
        <taxon>Flavobacteriaceae</taxon>
        <taxon>Psychroflexus</taxon>
    </lineage>
</organism>
<comment type="caution">
    <text evidence="2">The sequence shown here is derived from an EMBL/GenBank/DDBJ whole genome shotgun (WGS) entry which is preliminary data.</text>
</comment>
<evidence type="ECO:0000313" key="3">
    <source>
        <dbReference type="Proteomes" id="UP001597049"/>
    </source>
</evidence>
<protein>
    <submittedName>
        <fullName evidence="2">DUF481 domain-containing protein</fullName>
    </submittedName>
</protein>
<keyword evidence="1" id="KW-0472">Membrane</keyword>
<evidence type="ECO:0000313" key="2">
    <source>
        <dbReference type="EMBL" id="MFD0931253.1"/>
    </source>
</evidence>
<reference evidence="3" key="1">
    <citation type="journal article" date="2019" name="Int. J. Syst. Evol. Microbiol.">
        <title>The Global Catalogue of Microorganisms (GCM) 10K type strain sequencing project: providing services to taxonomists for standard genome sequencing and annotation.</title>
        <authorList>
            <consortium name="The Broad Institute Genomics Platform"/>
            <consortium name="The Broad Institute Genome Sequencing Center for Infectious Disease"/>
            <person name="Wu L."/>
            <person name="Ma J."/>
        </authorList>
    </citation>
    <scope>NUCLEOTIDE SEQUENCE [LARGE SCALE GENOMIC DNA]</scope>
    <source>
        <strain evidence="3">CCUG 56752</strain>
    </source>
</reference>
<dbReference type="RefSeq" id="WP_379656592.1">
    <property type="nucleotide sequence ID" value="NZ_JBHTIV010000003.1"/>
</dbReference>
<dbReference type="Pfam" id="PF04338">
    <property type="entry name" value="DUF481"/>
    <property type="match status" value="1"/>
</dbReference>
<dbReference type="EMBL" id="JBHTIV010000003">
    <property type="protein sequence ID" value="MFD0931253.1"/>
    <property type="molecule type" value="Genomic_DNA"/>
</dbReference>
<gene>
    <name evidence="2" type="ORF">ACFQ0R_01440</name>
</gene>
<sequence length="349" mass="39623">MKCKFKTFAYSLFSIVVVSAVFFNCDLTYSQTDSLHLKTGDILVGELMEMKQNVATFKTDYSDSDFKIKWKELVQLKTKTGYLITLSSGEHFSGQLMSTLDGEVAIVSQTDTLATTTLKDIVFLKQIDYSFWGNLEASLSLGYNFAKANNLSQYSVRSNLGYRTKGWSASTSYNHIVSTQSDVFTTQRLDANLVYKHYFKRKWFGLGEVNWLSNTAQNIDLRTLSKLGFGRYLIRTNSLYWGLQTGVSFNQENFSSESLSNSRSSSEAFLGTEANLYDIGDLNLLSRVVVYPSFTESGRWRTDFSVDIKYDLPLDFFINLGLSLNYDNQPANTPNKTDYIFQTTLGWSL</sequence>
<dbReference type="Proteomes" id="UP001597049">
    <property type="component" value="Unassembled WGS sequence"/>
</dbReference>
<keyword evidence="1" id="KW-1133">Transmembrane helix</keyword>